<evidence type="ECO:0000313" key="1">
    <source>
        <dbReference type="EMBL" id="GGE58840.1"/>
    </source>
</evidence>
<gene>
    <name evidence="1" type="ORF">GCM10007140_06480</name>
</gene>
<organism evidence="1 2">
    <name type="scientific">Priestia taiwanensis</name>
    <dbReference type="NCBI Taxonomy" id="1347902"/>
    <lineage>
        <taxon>Bacteria</taxon>
        <taxon>Bacillati</taxon>
        <taxon>Bacillota</taxon>
        <taxon>Bacilli</taxon>
        <taxon>Bacillales</taxon>
        <taxon>Bacillaceae</taxon>
        <taxon>Priestia</taxon>
    </lineage>
</organism>
<dbReference type="EMBL" id="BMFK01000001">
    <property type="protein sequence ID" value="GGE58840.1"/>
    <property type="molecule type" value="Genomic_DNA"/>
</dbReference>
<comment type="caution">
    <text evidence="1">The sequence shown here is derived from an EMBL/GenBank/DDBJ whole genome shotgun (WGS) entry which is preliminary data.</text>
</comment>
<sequence length="114" mass="13883">MKEEFCIDNKRNELVRKVILARKRKPISLSVEEMRHILFHEEVTIFISEQQTETRTELQLISQEEMQQEWETRYKDNICVEEDIYIEDYPNGYYFCPDFMEQVAKELRIGRDKG</sequence>
<protein>
    <submittedName>
        <fullName evidence="1">Uncharacterized protein</fullName>
    </submittedName>
</protein>
<reference evidence="1" key="2">
    <citation type="submission" date="2020-09" db="EMBL/GenBank/DDBJ databases">
        <authorList>
            <person name="Sun Q."/>
            <person name="Zhou Y."/>
        </authorList>
    </citation>
    <scope>NUCLEOTIDE SEQUENCE</scope>
    <source>
        <strain evidence="1">CGMCC 1.12698</strain>
    </source>
</reference>
<reference evidence="1" key="1">
    <citation type="journal article" date="2014" name="Int. J. Syst. Evol. Microbiol.">
        <title>Complete genome sequence of Corynebacterium casei LMG S-19264T (=DSM 44701T), isolated from a smear-ripened cheese.</title>
        <authorList>
            <consortium name="US DOE Joint Genome Institute (JGI-PGF)"/>
            <person name="Walter F."/>
            <person name="Albersmeier A."/>
            <person name="Kalinowski J."/>
            <person name="Ruckert C."/>
        </authorList>
    </citation>
    <scope>NUCLEOTIDE SEQUENCE</scope>
    <source>
        <strain evidence="1">CGMCC 1.12698</strain>
    </source>
</reference>
<dbReference type="AlphaFoldDB" id="A0A917ALC9"/>
<name>A0A917ALC9_9BACI</name>
<dbReference type="Proteomes" id="UP000605259">
    <property type="component" value="Unassembled WGS sequence"/>
</dbReference>
<proteinExistence type="predicted"/>
<evidence type="ECO:0000313" key="2">
    <source>
        <dbReference type="Proteomes" id="UP000605259"/>
    </source>
</evidence>
<dbReference type="RefSeq" id="WP_188386994.1">
    <property type="nucleotide sequence ID" value="NZ_BMFK01000001.1"/>
</dbReference>
<keyword evidence="2" id="KW-1185">Reference proteome</keyword>
<accession>A0A917ALC9</accession>